<dbReference type="InterPro" id="IPR029060">
    <property type="entry name" value="PIN-like_dom_sf"/>
</dbReference>
<dbReference type="InterPro" id="IPR052626">
    <property type="entry name" value="SWT1_Regulator"/>
</dbReference>
<dbReference type="InterPro" id="IPR002716">
    <property type="entry name" value="PIN_dom"/>
</dbReference>
<dbReference type="SUPFAM" id="SSF88723">
    <property type="entry name" value="PIN domain-like"/>
    <property type="match status" value="1"/>
</dbReference>
<dbReference type="PANTHER" id="PTHR16161">
    <property type="entry name" value="TRANSCRIPTIONAL PROTEIN SWT1"/>
    <property type="match status" value="1"/>
</dbReference>
<proteinExistence type="predicted"/>
<dbReference type="EMBL" id="KQ257453">
    <property type="protein sequence ID" value="KND02260.1"/>
    <property type="molecule type" value="Genomic_DNA"/>
</dbReference>
<dbReference type="Gene3D" id="3.40.50.1010">
    <property type="entry name" value="5'-nuclease"/>
    <property type="match status" value="1"/>
</dbReference>
<dbReference type="OrthoDB" id="2017974at2759"/>
<feature type="region of interest" description="Disordered" evidence="1">
    <location>
        <begin position="299"/>
        <end position="334"/>
    </location>
</feature>
<organism evidence="3 4">
    <name type="scientific">Spizellomyces punctatus (strain DAOM BR117)</name>
    <dbReference type="NCBI Taxonomy" id="645134"/>
    <lineage>
        <taxon>Eukaryota</taxon>
        <taxon>Fungi</taxon>
        <taxon>Fungi incertae sedis</taxon>
        <taxon>Chytridiomycota</taxon>
        <taxon>Chytridiomycota incertae sedis</taxon>
        <taxon>Chytridiomycetes</taxon>
        <taxon>Spizellomycetales</taxon>
        <taxon>Spizellomycetaceae</taxon>
        <taxon>Spizellomyces</taxon>
    </lineage>
</organism>
<dbReference type="STRING" id="645134.A0A0L0HMW0"/>
<accession>A0A0L0HMW0</accession>
<gene>
    <name evidence="3" type="ORF">SPPG_02739</name>
</gene>
<name>A0A0L0HMW0_SPIPD</name>
<evidence type="ECO:0000313" key="3">
    <source>
        <dbReference type="EMBL" id="KND02260.1"/>
    </source>
</evidence>
<feature type="domain" description="PIN" evidence="2">
    <location>
        <begin position="108"/>
        <end position="277"/>
    </location>
</feature>
<evidence type="ECO:0000313" key="4">
    <source>
        <dbReference type="Proteomes" id="UP000053201"/>
    </source>
</evidence>
<reference evidence="3 4" key="1">
    <citation type="submission" date="2009-08" db="EMBL/GenBank/DDBJ databases">
        <title>The Genome Sequence of Spizellomyces punctatus strain DAOM BR117.</title>
        <authorList>
            <consortium name="The Broad Institute Genome Sequencing Platform"/>
            <person name="Russ C."/>
            <person name="Cuomo C."/>
            <person name="Shea T."/>
            <person name="Young S.K."/>
            <person name="Zeng Q."/>
            <person name="Koehrsen M."/>
            <person name="Haas B."/>
            <person name="Borodovsky M."/>
            <person name="Guigo R."/>
            <person name="Alvarado L."/>
            <person name="Berlin A."/>
            <person name="Bochicchio J."/>
            <person name="Borenstein D."/>
            <person name="Chapman S."/>
            <person name="Chen Z."/>
            <person name="Engels R."/>
            <person name="Freedman E."/>
            <person name="Gellesch M."/>
            <person name="Goldberg J."/>
            <person name="Griggs A."/>
            <person name="Gujja S."/>
            <person name="Heiman D."/>
            <person name="Hepburn T."/>
            <person name="Howarth C."/>
            <person name="Jen D."/>
            <person name="Larson L."/>
            <person name="Lewis B."/>
            <person name="Mehta T."/>
            <person name="Park D."/>
            <person name="Pearson M."/>
            <person name="Roberts A."/>
            <person name="Saif S."/>
            <person name="Shenoy N."/>
            <person name="Sisk P."/>
            <person name="Stolte C."/>
            <person name="Sykes S."/>
            <person name="Thomson T."/>
            <person name="Walk T."/>
            <person name="White J."/>
            <person name="Yandava C."/>
            <person name="Burger G."/>
            <person name="Gray M.W."/>
            <person name="Holland P.W.H."/>
            <person name="King N."/>
            <person name="Lang F.B.F."/>
            <person name="Roger A.J."/>
            <person name="Ruiz-Trillo I."/>
            <person name="Lander E."/>
            <person name="Nusbaum C."/>
        </authorList>
    </citation>
    <scope>NUCLEOTIDE SEQUENCE [LARGE SCALE GENOMIC DNA]</scope>
    <source>
        <strain evidence="3 4">DAOM BR117</strain>
    </source>
</reference>
<evidence type="ECO:0000259" key="2">
    <source>
        <dbReference type="Pfam" id="PF13638"/>
    </source>
</evidence>
<dbReference type="VEuPathDB" id="FungiDB:SPPG_02739"/>
<dbReference type="GeneID" id="27686304"/>
<dbReference type="Pfam" id="PF13638">
    <property type="entry name" value="PIN_4"/>
    <property type="match status" value="1"/>
</dbReference>
<feature type="compositionally biased region" description="Low complexity" evidence="1">
    <location>
        <begin position="307"/>
        <end position="319"/>
    </location>
</feature>
<evidence type="ECO:0000256" key="1">
    <source>
        <dbReference type="SAM" id="MobiDB-lite"/>
    </source>
</evidence>
<dbReference type="AlphaFoldDB" id="A0A0L0HMW0"/>
<dbReference type="CDD" id="cd18727">
    <property type="entry name" value="PIN_Swt1-like"/>
    <property type="match status" value="1"/>
</dbReference>
<dbReference type="GO" id="GO:0005634">
    <property type="term" value="C:nucleus"/>
    <property type="evidence" value="ECO:0007669"/>
    <property type="project" value="TreeGrafter"/>
</dbReference>
<feature type="compositionally biased region" description="Basic and acidic residues" evidence="1">
    <location>
        <begin position="322"/>
        <end position="334"/>
    </location>
</feature>
<protein>
    <recommendedName>
        <fullName evidence="2">PIN domain-containing protein</fullName>
    </recommendedName>
</protein>
<dbReference type="eggNOG" id="KOG4689">
    <property type="taxonomic scope" value="Eukaryota"/>
</dbReference>
<dbReference type="InParanoid" id="A0A0L0HMW0"/>
<dbReference type="PANTHER" id="PTHR16161:SF0">
    <property type="entry name" value="TRANSCRIPTIONAL PROTEIN SWT1"/>
    <property type="match status" value="1"/>
</dbReference>
<keyword evidence="4" id="KW-1185">Reference proteome</keyword>
<dbReference type="GO" id="GO:0004540">
    <property type="term" value="F:RNA nuclease activity"/>
    <property type="evidence" value="ECO:0007669"/>
    <property type="project" value="UniProtKB-ARBA"/>
</dbReference>
<dbReference type="RefSeq" id="XP_016610299.1">
    <property type="nucleotide sequence ID" value="XM_016751022.1"/>
</dbReference>
<dbReference type="Proteomes" id="UP000053201">
    <property type="component" value="Unassembled WGS sequence"/>
</dbReference>
<sequence length="512" mass="57072">MLGQHWNHPTPHIPSNIWPPPALLSNMALLSPVDNDDVLPMDIDDEELQQAFTEEIASFRRATVPPSYDVQLIGGTGSLTAGPGPCQVDRLLDPMELDKTGTPYSAVFVIDTCFLISHLRFVKQVLDILPAPDMIMLLPYVVLKELDSLKDSHKGSVRKQAAAVKDRVVRPDNIVADDSVSNGKAVVDSPSEISLAHCARQAIDLLYQTLLKGAPALKGQRITDHLPGMDLTQMNNDDRILECCRFAQVRYTPRVVLMSNDKNLCVKALIHSIYTVSNWKKSPAEFISEARRGLELSPAVSNTTRTAAAKPKPNNGNKKSVLKLEKTADPPRDSDKAVIDGMVQDQVDLMDIDELVSADANASSALIFPERASTNREGQADPVDIIIKQLSDTLVGSMSAAFPVLFQRQFGKEWRTKVAHKPPWSVSDLFEVINNHWLLFRDILPSGFGNDLSWLRQISRDLRRGYVTAGELRRILGKVQHLHKVCEKAGFYKDAERMRKIMNEFNDMLNKK</sequence>